<dbReference type="OrthoDB" id="3597832at2759"/>
<proteinExistence type="predicted"/>
<dbReference type="EMBL" id="NKUJ01000017">
    <property type="protein sequence ID" value="RMJ18623.1"/>
    <property type="molecule type" value="Genomic_DNA"/>
</dbReference>
<organism evidence="2 3">
    <name type="scientific">Fusarium kuroshium</name>
    <dbReference type="NCBI Taxonomy" id="2010991"/>
    <lineage>
        <taxon>Eukaryota</taxon>
        <taxon>Fungi</taxon>
        <taxon>Dikarya</taxon>
        <taxon>Ascomycota</taxon>
        <taxon>Pezizomycotina</taxon>
        <taxon>Sordariomycetes</taxon>
        <taxon>Hypocreomycetidae</taxon>
        <taxon>Hypocreales</taxon>
        <taxon>Nectriaceae</taxon>
        <taxon>Fusarium</taxon>
        <taxon>Fusarium solani species complex</taxon>
    </lineage>
</organism>
<dbReference type="Proteomes" id="UP000277212">
    <property type="component" value="Unassembled WGS sequence"/>
</dbReference>
<evidence type="ECO:0000313" key="2">
    <source>
        <dbReference type="EMBL" id="RMJ18623.1"/>
    </source>
</evidence>
<evidence type="ECO:0000256" key="1">
    <source>
        <dbReference type="SAM" id="MobiDB-lite"/>
    </source>
</evidence>
<feature type="compositionally biased region" description="Basic and acidic residues" evidence="1">
    <location>
        <begin position="167"/>
        <end position="188"/>
    </location>
</feature>
<feature type="region of interest" description="Disordered" evidence="1">
    <location>
        <begin position="167"/>
        <end position="200"/>
    </location>
</feature>
<name>A0A3M2SM27_9HYPO</name>
<accession>A0A3M2SM27</accession>
<reference evidence="2 3" key="1">
    <citation type="submission" date="2017-06" db="EMBL/GenBank/DDBJ databases">
        <title>Comparative genomic analysis of Ambrosia Fusariam Clade fungi.</title>
        <authorList>
            <person name="Stajich J.E."/>
            <person name="Carrillo J."/>
            <person name="Kijimoto T."/>
            <person name="Eskalen A."/>
            <person name="O'Donnell K."/>
            <person name="Kasson M."/>
        </authorList>
    </citation>
    <scope>NUCLEOTIDE SEQUENCE [LARGE SCALE GENOMIC DNA]</scope>
    <source>
        <strain evidence="2">UCR3666</strain>
    </source>
</reference>
<dbReference type="AlphaFoldDB" id="A0A3M2SM27"/>
<evidence type="ECO:0000313" key="3">
    <source>
        <dbReference type="Proteomes" id="UP000277212"/>
    </source>
</evidence>
<protein>
    <submittedName>
        <fullName evidence="2">Uncharacterized protein</fullName>
    </submittedName>
</protein>
<keyword evidence="3" id="KW-1185">Reference proteome</keyword>
<gene>
    <name evidence="2" type="ORF">CDV36_001734</name>
</gene>
<comment type="caution">
    <text evidence="2">The sequence shown here is derived from an EMBL/GenBank/DDBJ whole genome shotgun (WGS) entry which is preliminary data.</text>
</comment>
<sequence>MAFASPWAVAQPPFGFPQFSQFPHFMPNVSQAAAALAAAPGPYQELGRRLEMYKQKLAAQDGTLRSTVKENLTMAIHRLEIALLQLYKLAVFIRGDYDAREDDNVQKMAIFEQCSRAFGDCQAASLTGLEQVGNIHMQVTSFQTDEIKQLQRDIQGALDQTKLEMDATRHQSERFQRDVEEWTRRQDEASEALQRAQDEREDAGREIVNAFLPLGGFLIGDVVERAQKIEQETSRLRNTQEQYLKAHNSLIEVMNRQNELTSRRMALEQLAQQLPALQVTTEGFNKEVAALLDGFLDLKERATGLLLAINMMKNTATGMMREGYKKDRFAEGILMLCRTALIDGRVCDEVEAITVEISGGYAGQSIPETVSELLTMVGNAARETAQKPITG</sequence>